<evidence type="ECO:0000313" key="2">
    <source>
        <dbReference type="EMBL" id="WUO44555.1"/>
    </source>
</evidence>
<dbReference type="Gene3D" id="1.10.10.10">
    <property type="entry name" value="Winged helix-like DNA-binding domain superfamily/Winged helix DNA-binding domain"/>
    <property type="match status" value="1"/>
</dbReference>
<sequence>MTESNDHTPDPVHAAARQAGRIVELLDILWEQARNDIPPPYVPVSQLRVMYIVESEDQIRMRALTRLLAAAPPSVCRLVDRLQALGFIERLPCPDNGREVMLSLTGAGREHLARIRACRDEVLVEALTTMPFHKRAMLTEGLAGLQQALAETPMLLVGQHTRPAPKEHDAASA</sequence>
<dbReference type="PANTHER" id="PTHR33164">
    <property type="entry name" value="TRANSCRIPTIONAL REGULATOR, MARR FAMILY"/>
    <property type="match status" value="1"/>
</dbReference>
<reference evidence="2" key="1">
    <citation type="submission" date="2022-10" db="EMBL/GenBank/DDBJ databases">
        <title>The complete genomes of actinobacterial strains from the NBC collection.</title>
        <authorList>
            <person name="Joergensen T.S."/>
            <person name="Alvarez Arevalo M."/>
            <person name="Sterndorff E.B."/>
            <person name="Faurdal D."/>
            <person name="Vuksanovic O."/>
            <person name="Mourched A.-S."/>
            <person name="Charusanti P."/>
            <person name="Shaw S."/>
            <person name="Blin K."/>
            <person name="Weber T."/>
        </authorList>
    </citation>
    <scope>NUCLEOTIDE SEQUENCE</scope>
    <source>
        <strain evidence="2">NBC_00283</strain>
    </source>
</reference>
<gene>
    <name evidence="2" type="ORF">OHU17_01365</name>
</gene>
<dbReference type="RefSeq" id="WP_322871676.1">
    <property type="nucleotide sequence ID" value="NZ_CP108057.1"/>
</dbReference>
<evidence type="ECO:0000313" key="3">
    <source>
        <dbReference type="Proteomes" id="UP001432075"/>
    </source>
</evidence>
<protein>
    <submittedName>
        <fullName evidence="2">MarR family transcriptional regulator</fullName>
    </submittedName>
</protein>
<dbReference type="Pfam" id="PF01047">
    <property type="entry name" value="MarR"/>
    <property type="match status" value="1"/>
</dbReference>
<feature type="domain" description="HTH marR-type" evidence="1">
    <location>
        <begin position="12"/>
        <end position="147"/>
    </location>
</feature>
<dbReference type="EMBL" id="CP108057">
    <property type="protein sequence ID" value="WUO44555.1"/>
    <property type="molecule type" value="Genomic_DNA"/>
</dbReference>
<dbReference type="SUPFAM" id="SSF46785">
    <property type="entry name" value="Winged helix' DNA-binding domain"/>
    <property type="match status" value="1"/>
</dbReference>
<dbReference type="SMART" id="SM00347">
    <property type="entry name" value="HTH_MARR"/>
    <property type="match status" value="1"/>
</dbReference>
<organism evidence="2 3">
    <name type="scientific">Streptomyces goshikiensis</name>
    <dbReference type="NCBI Taxonomy" id="1942"/>
    <lineage>
        <taxon>Bacteria</taxon>
        <taxon>Bacillati</taxon>
        <taxon>Actinomycetota</taxon>
        <taxon>Actinomycetes</taxon>
        <taxon>Kitasatosporales</taxon>
        <taxon>Streptomycetaceae</taxon>
        <taxon>Streptomyces</taxon>
    </lineage>
</organism>
<dbReference type="InterPro" id="IPR000835">
    <property type="entry name" value="HTH_MarR-typ"/>
</dbReference>
<evidence type="ECO:0000259" key="1">
    <source>
        <dbReference type="PROSITE" id="PS50995"/>
    </source>
</evidence>
<dbReference type="InterPro" id="IPR036390">
    <property type="entry name" value="WH_DNA-bd_sf"/>
</dbReference>
<dbReference type="Proteomes" id="UP001432075">
    <property type="component" value="Chromosome"/>
</dbReference>
<keyword evidence="3" id="KW-1185">Reference proteome</keyword>
<dbReference type="InterPro" id="IPR039422">
    <property type="entry name" value="MarR/SlyA-like"/>
</dbReference>
<dbReference type="InterPro" id="IPR036388">
    <property type="entry name" value="WH-like_DNA-bd_sf"/>
</dbReference>
<dbReference type="PROSITE" id="PS50995">
    <property type="entry name" value="HTH_MARR_2"/>
    <property type="match status" value="1"/>
</dbReference>
<accession>A0ABZ1RED5</accession>
<dbReference type="PANTHER" id="PTHR33164:SF103">
    <property type="entry name" value="REGULATORY PROTEIN MARR"/>
    <property type="match status" value="1"/>
</dbReference>
<proteinExistence type="predicted"/>
<name>A0ABZ1RED5_9ACTN</name>